<evidence type="ECO:0000313" key="2">
    <source>
        <dbReference type="Proteomes" id="UP000054217"/>
    </source>
</evidence>
<protein>
    <submittedName>
        <fullName evidence="1">Uncharacterized protein</fullName>
    </submittedName>
</protein>
<proteinExistence type="predicted"/>
<gene>
    <name evidence="1" type="ORF">M404DRAFT_845973</name>
</gene>
<reference evidence="2" key="2">
    <citation type="submission" date="2015-01" db="EMBL/GenBank/DDBJ databases">
        <title>Evolutionary Origins and Diversification of the Mycorrhizal Mutualists.</title>
        <authorList>
            <consortium name="DOE Joint Genome Institute"/>
            <consortium name="Mycorrhizal Genomics Consortium"/>
            <person name="Kohler A."/>
            <person name="Kuo A."/>
            <person name="Nagy L.G."/>
            <person name="Floudas D."/>
            <person name="Copeland A."/>
            <person name="Barry K.W."/>
            <person name="Cichocki N."/>
            <person name="Veneault-Fourrey C."/>
            <person name="LaButti K."/>
            <person name="Lindquist E.A."/>
            <person name="Lipzen A."/>
            <person name="Lundell T."/>
            <person name="Morin E."/>
            <person name="Murat C."/>
            <person name="Riley R."/>
            <person name="Ohm R."/>
            <person name="Sun H."/>
            <person name="Tunlid A."/>
            <person name="Henrissat B."/>
            <person name="Grigoriev I.V."/>
            <person name="Hibbett D.S."/>
            <person name="Martin F."/>
        </authorList>
    </citation>
    <scope>NUCLEOTIDE SEQUENCE [LARGE SCALE GENOMIC DNA]</scope>
    <source>
        <strain evidence="2">Marx 270</strain>
    </source>
</reference>
<keyword evidence="2" id="KW-1185">Reference proteome</keyword>
<reference evidence="1 2" key="1">
    <citation type="submission" date="2014-04" db="EMBL/GenBank/DDBJ databases">
        <authorList>
            <consortium name="DOE Joint Genome Institute"/>
            <person name="Kuo A."/>
            <person name="Kohler A."/>
            <person name="Costa M.D."/>
            <person name="Nagy L.G."/>
            <person name="Floudas D."/>
            <person name="Copeland A."/>
            <person name="Barry K.W."/>
            <person name="Cichocki N."/>
            <person name="Veneault-Fourrey C."/>
            <person name="LaButti K."/>
            <person name="Lindquist E.A."/>
            <person name="Lipzen A."/>
            <person name="Lundell T."/>
            <person name="Morin E."/>
            <person name="Murat C."/>
            <person name="Sun H."/>
            <person name="Tunlid A."/>
            <person name="Henrissat B."/>
            <person name="Grigoriev I.V."/>
            <person name="Hibbett D.S."/>
            <person name="Martin F."/>
            <person name="Nordberg H.P."/>
            <person name="Cantor M.N."/>
            <person name="Hua S.X."/>
        </authorList>
    </citation>
    <scope>NUCLEOTIDE SEQUENCE [LARGE SCALE GENOMIC DNA]</scope>
    <source>
        <strain evidence="1 2">Marx 270</strain>
    </source>
</reference>
<organism evidence="1 2">
    <name type="scientific">Pisolithus tinctorius Marx 270</name>
    <dbReference type="NCBI Taxonomy" id="870435"/>
    <lineage>
        <taxon>Eukaryota</taxon>
        <taxon>Fungi</taxon>
        <taxon>Dikarya</taxon>
        <taxon>Basidiomycota</taxon>
        <taxon>Agaricomycotina</taxon>
        <taxon>Agaricomycetes</taxon>
        <taxon>Agaricomycetidae</taxon>
        <taxon>Boletales</taxon>
        <taxon>Sclerodermatineae</taxon>
        <taxon>Pisolithaceae</taxon>
        <taxon>Pisolithus</taxon>
    </lineage>
</organism>
<name>A0A0C3NTU3_PISTI</name>
<accession>A0A0C3NTU3</accession>
<sequence>MRQSNSIDRLASRLCQRFVGLPLPEGLDLGKHVEWNGSTNGSLHDGVCISTFCSAPKWLRYSV</sequence>
<dbReference type="InParanoid" id="A0A0C3NTU3"/>
<dbReference type="EMBL" id="KN832013">
    <property type="protein sequence ID" value="KIN98668.1"/>
    <property type="molecule type" value="Genomic_DNA"/>
</dbReference>
<dbReference type="HOGENOM" id="CLU_2886788_0_0_1"/>
<evidence type="ECO:0000313" key="1">
    <source>
        <dbReference type="EMBL" id="KIN98668.1"/>
    </source>
</evidence>
<dbReference type="AlphaFoldDB" id="A0A0C3NTU3"/>
<dbReference type="Proteomes" id="UP000054217">
    <property type="component" value="Unassembled WGS sequence"/>
</dbReference>